<keyword evidence="2" id="KW-1185">Reference proteome</keyword>
<evidence type="ECO:0000313" key="2">
    <source>
        <dbReference type="Proteomes" id="UP001385951"/>
    </source>
</evidence>
<dbReference type="Proteomes" id="UP001385951">
    <property type="component" value="Unassembled WGS sequence"/>
</dbReference>
<gene>
    <name evidence="1" type="ORF">QCA50_015640</name>
</gene>
<reference evidence="1 2" key="1">
    <citation type="submission" date="2022-09" db="EMBL/GenBank/DDBJ databases">
        <authorList>
            <person name="Palmer J.M."/>
        </authorList>
    </citation>
    <scope>NUCLEOTIDE SEQUENCE [LARGE SCALE GENOMIC DNA]</scope>
    <source>
        <strain evidence="1 2">DSM 7382</strain>
    </source>
</reference>
<accession>A0AAW0FJL4</accession>
<name>A0AAW0FJL4_9APHY</name>
<dbReference type="EMBL" id="JASBNA010000042">
    <property type="protein sequence ID" value="KAK7681253.1"/>
    <property type="molecule type" value="Genomic_DNA"/>
</dbReference>
<dbReference type="AlphaFoldDB" id="A0AAW0FJL4"/>
<comment type="caution">
    <text evidence="1">The sequence shown here is derived from an EMBL/GenBank/DDBJ whole genome shotgun (WGS) entry which is preliminary data.</text>
</comment>
<evidence type="ECO:0000313" key="1">
    <source>
        <dbReference type="EMBL" id="KAK7681253.1"/>
    </source>
</evidence>
<sequence length="144" mass="15656">MNLCIIIPTPSKIPKKHAQVMAEFLVCLHPPLMAKAPPVKKPAMMAFQESSLLLMALTEQSKVENNPPQTPKFPPTTGALALMALMDPYHLSPYGELRNPLIPCQTQPPMTPMEKAPPKSFNITIGHGSLENSGCMGVSAELQQ</sequence>
<organism evidence="1 2">
    <name type="scientific">Cerrena zonata</name>
    <dbReference type="NCBI Taxonomy" id="2478898"/>
    <lineage>
        <taxon>Eukaryota</taxon>
        <taxon>Fungi</taxon>
        <taxon>Dikarya</taxon>
        <taxon>Basidiomycota</taxon>
        <taxon>Agaricomycotina</taxon>
        <taxon>Agaricomycetes</taxon>
        <taxon>Polyporales</taxon>
        <taxon>Cerrenaceae</taxon>
        <taxon>Cerrena</taxon>
    </lineage>
</organism>
<proteinExistence type="predicted"/>
<protein>
    <submittedName>
        <fullName evidence="1">Uncharacterized protein</fullName>
    </submittedName>
</protein>